<proteinExistence type="predicted"/>
<feature type="region of interest" description="Disordered" evidence="1">
    <location>
        <begin position="255"/>
        <end position="299"/>
    </location>
</feature>
<evidence type="ECO:0000256" key="1">
    <source>
        <dbReference type="SAM" id="MobiDB-lite"/>
    </source>
</evidence>
<dbReference type="EMBL" id="CP078075">
    <property type="protein sequence ID" value="WDM45215.1"/>
    <property type="molecule type" value="Genomic_DNA"/>
</dbReference>
<evidence type="ECO:0000313" key="3">
    <source>
        <dbReference type="Proteomes" id="UP001215097"/>
    </source>
</evidence>
<evidence type="ECO:0000313" key="2">
    <source>
        <dbReference type="EMBL" id="WDM45215.1"/>
    </source>
</evidence>
<keyword evidence="3" id="KW-1185">Reference proteome</keyword>
<gene>
    <name evidence="2" type="ORF">KV395_19040</name>
</gene>
<sequence length="336" mass="32592">MPSEGEVDVNVRATRRGIPTAVKWGGLVALAWATLTVVAGGGSAHADESDGPLDGLTSIVSETVSAVTTPVVSDVVAPVVTQVVAPAVTAVIAPVQQEAPVVVDTVATAVTQVPIVGAVAAPIVEAVSQTAEGVVAPVTDALTHSPVAHVTDPILDAVTGLPILGDLVDELGAADLVRDVIGVVDGATGVIGEVGGETLPPILEPLDPTASVPLVPGTPGTSSAAQLASATASALFLQATTPALASASPVVPATIPRGTVSERGASDAPSGPSSGAPPGGPGTPSSFAGSGGGSHSAHARVSDVGAFPLRAWERAAGASDDALPTSPVFATDVSPD</sequence>
<protein>
    <submittedName>
        <fullName evidence="2">Uncharacterized protein</fullName>
    </submittedName>
</protein>
<accession>A0ABY7XVZ0</accession>
<organism evidence="2 3">
    <name type="scientific">Microbacterium luteolum</name>
    <name type="common">Aureobacterium luteolum</name>
    <dbReference type="NCBI Taxonomy" id="69367"/>
    <lineage>
        <taxon>Bacteria</taxon>
        <taxon>Bacillati</taxon>
        <taxon>Actinomycetota</taxon>
        <taxon>Actinomycetes</taxon>
        <taxon>Micrococcales</taxon>
        <taxon>Microbacteriaceae</taxon>
        <taxon>Microbacterium</taxon>
    </lineage>
</organism>
<reference evidence="2 3" key="1">
    <citation type="submission" date="2021-06" db="EMBL/GenBank/DDBJ databases">
        <title>Genome-based taxonomic framework of Microbacterium strains isolated from marine environment, the description of four new species and reclassification of four preexisting species.</title>
        <authorList>
            <person name="Lee S.D."/>
            <person name="Kim S.-M."/>
            <person name="Byeon Y.-S."/>
            <person name="Yang H.L."/>
            <person name="Kim I.S."/>
        </authorList>
    </citation>
    <scope>NUCLEOTIDE SEQUENCE [LARGE SCALE GENOMIC DNA]</scope>
    <source>
        <strain evidence="2 3">KACC 14465</strain>
    </source>
</reference>
<feature type="compositionally biased region" description="Low complexity" evidence="1">
    <location>
        <begin position="266"/>
        <end position="276"/>
    </location>
</feature>
<feature type="region of interest" description="Disordered" evidence="1">
    <location>
        <begin position="316"/>
        <end position="336"/>
    </location>
</feature>
<dbReference type="Proteomes" id="UP001215097">
    <property type="component" value="Chromosome"/>
</dbReference>
<name>A0ABY7XVZ0_MICLT</name>